<dbReference type="GO" id="GO:0009279">
    <property type="term" value="C:cell outer membrane"/>
    <property type="evidence" value="ECO:0007669"/>
    <property type="project" value="UniProtKB-SubCell"/>
</dbReference>
<dbReference type="GO" id="GO:0044718">
    <property type="term" value="P:siderophore transmembrane transport"/>
    <property type="evidence" value="ECO:0007669"/>
    <property type="project" value="TreeGrafter"/>
</dbReference>
<evidence type="ECO:0000256" key="3">
    <source>
        <dbReference type="ARBA" id="ARBA00022452"/>
    </source>
</evidence>
<comment type="subcellular location">
    <subcellularLocation>
        <location evidence="1">Cell outer membrane</location>
        <topology evidence="1">Multi-pass membrane protein</topology>
    </subcellularLocation>
</comment>
<evidence type="ECO:0000256" key="1">
    <source>
        <dbReference type="ARBA" id="ARBA00004571"/>
    </source>
</evidence>
<accession>A0A2Z5GCA6</accession>
<evidence type="ECO:0000256" key="6">
    <source>
        <dbReference type="ARBA" id="ARBA00023136"/>
    </source>
</evidence>
<evidence type="ECO:0000256" key="4">
    <source>
        <dbReference type="ARBA" id="ARBA00022692"/>
    </source>
</evidence>
<evidence type="ECO:0000313" key="10">
    <source>
        <dbReference type="Proteomes" id="UP000253606"/>
    </source>
</evidence>
<keyword evidence="7" id="KW-0998">Cell outer membrane</keyword>
<evidence type="ECO:0000256" key="2">
    <source>
        <dbReference type="ARBA" id="ARBA00022448"/>
    </source>
</evidence>
<dbReference type="PANTHER" id="PTHR30069">
    <property type="entry name" value="TONB-DEPENDENT OUTER MEMBRANE RECEPTOR"/>
    <property type="match status" value="1"/>
</dbReference>
<keyword evidence="4" id="KW-0812">Transmembrane</keyword>
<protein>
    <submittedName>
        <fullName evidence="9">Oar protein</fullName>
    </submittedName>
</protein>
<evidence type="ECO:0000313" key="9">
    <source>
        <dbReference type="EMBL" id="AXC16364.1"/>
    </source>
</evidence>
<geneLocation type="plasmid" evidence="10">
    <name>pacpol3</name>
</geneLocation>
<evidence type="ECO:0000259" key="8">
    <source>
        <dbReference type="Pfam" id="PF25183"/>
    </source>
</evidence>
<name>A0A2Z5GCA6_9BACT</name>
<keyword evidence="10" id="KW-1185">Reference proteome</keyword>
<dbReference type="InterPro" id="IPR036942">
    <property type="entry name" value="Beta-barrel_TonB_sf"/>
</dbReference>
<evidence type="ECO:0000256" key="5">
    <source>
        <dbReference type="ARBA" id="ARBA00022729"/>
    </source>
</evidence>
<keyword evidence="3" id="KW-1134">Transmembrane beta strand</keyword>
<keyword evidence="9" id="KW-0614">Plasmid</keyword>
<proteinExistence type="predicted"/>
<reference evidence="9 10" key="1">
    <citation type="journal article" date="2018" name="Front. Microbiol.">
        <title>Hydrolytic Capabilities as a Key to Environmental Success: Chitinolytic and Cellulolytic Acidobacteria From Acidic Sub-arctic Soils and Boreal Peatlands.</title>
        <authorList>
            <person name="Belova S.E."/>
            <person name="Ravin N.V."/>
            <person name="Pankratov T.A."/>
            <person name="Rakitin A.L."/>
            <person name="Ivanova A.A."/>
            <person name="Beletsky A.V."/>
            <person name="Mardanov A.V."/>
            <person name="Sinninghe Damste J.S."/>
            <person name="Dedysh S.N."/>
        </authorList>
    </citation>
    <scope>NUCLEOTIDE SEQUENCE [LARGE SCALE GENOMIC DNA]</scope>
    <source>
        <strain evidence="9 10">SBC82</strain>
        <plasmid evidence="10">pacpol3</plasmid>
    </source>
</reference>
<dbReference type="Pfam" id="PF25183">
    <property type="entry name" value="OMP_b-brl_4"/>
    <property type="match status" value="1"/>
</dbReference>
<dbReference type="EMBL" id="CP030844">
    <property type="protein sequence ID" value="AXC16364.1"/>
    <property type="molecule type" value="Genomic_DNA"/>
</dbReference>
<keyword evidence="2" id="KW-0813">Transport</keyword>
<dbReference type="InterPro" id="IPR057601">
    <property type="entry name" value="Oar-like_b-barrel"/>
</dbReference>
<dbReference type="KEGG" id="abas:ACPOL_7174"/>
<dbReference type="PANTHER" id="PTHR30069:SF29">
    <property type="entry name" value="HEMOGLOBIN AND HEMOGLOBIN-HAPTOGLOBIN-BINDING PROTEIN 1-RELATED"/>
    <property type="match status" value="1"/>
</dbReference>
<dbReference type="Gene3D" id="2.40.170.20">
    <property type="entry name" value="TonB-dependent receptor, beta-barrel domain"/>
    <property type="match status" value="1"/>
</dbReference>
<dbReference type="SUPFAM" id="SSF56935">
    <property type="entry name" value="Porins"/>
    <property type="match status" value="1"/>
</dbReference>
<dbReference type="InterPro" id="IPR039426">
    <property type="entry name" value="TonB-dep_rcpt-like"/>
</dbReference>
<dbReference type="AlphaFoldDB" id="A0A2Z5GCA6"/>
<feature type="domain" description="TonB-dependent transporter Oar-like beta-barrel" evidence="8">
    <location>
        <begin position="138"/>
        <end position="1050"/>
    </location>
</feature>
<organism evidence="9 10">
    <name type="scientific">Acidisarcina polymorpha</name>
    <dbReference type="NCBI Taxonomy" id="2211140"/>
    <lineage>
        <taxon>Bacteria</taxon>
        <taxon>Pseudomonadati</taxon>
        <taxon>Acidobacteriota</taxon>
        <taxon>Terriglobia</taxon>
        <taxon>Terriglobales</taxon>
        <taxon>Acidobacteriaceae</taxon>
        <taxon>Acidisarcina</taxon>
    </lineage>
</organism>
<evidence type="ECO:0000256" key="7">
    <source>
        <dbReference type="ARBA" id="ARBA00023237"/>
    </source>
</evidence>
<keyword evidence="6" id="KW-0472">Membrane</keyword>
<dbReference type="GO" id="GO:0015344">
    <property type="term" value="F:siderophore uptake transmembrane transporter activity"/>
    <property type="evidence" value="ECO:0007669"/>
    <property type="project" value="TreeGrafter"/>
</dbReference>
<sequence>MQVGSVAQQVQVTAETPLLQPETSSLGQVVQERATNELPLNGRNPIALVELVPGVIPQAGAGQNPVTGNSFAPGNFQINGGAANQSAAYWDGVPMNAAGYNNELAIVPTQDALSEFKVQTANLPAEYDRFAGGIVSFITKSGSNKLHGEAYEYIRNKVLNANNFFNNREGIANPQFTQNQFGGNLGGPIRKEKLFFFGSYDGFRIRQGVPYLLTVPTAAERTGDFSNLRDASGNLIPIYDPTTTTQVNGTYTRQQFPNNIIPAGNLDPTALILEKYWPLPNTTGTPNTQANNWAGNESSGGNMNEYIGRIDWTISEKQRFFGRYAYEGWNKLADNVFGTGVVIQPDGGGQGLNTNTNQQVVLDDTYVFTPNLVGDFAVGYLRAALIVTPQTAGFDLSSLGTGWAGLAGSVPLQTVPGINLSQITGWNSATGLLIEEYTNDFDVLPNISWVRGHHSMKFGLDYRLSQVNYLQGNGVSGNFNFNSNFTSSSPNSPVGGFDFASYLLGDMASGNFVSLNFPAAQKYYEGFYVQDNWQVTPNLTINAGLRYSYDSAFTERHNRISVFQPDAINTDASQSGLNIKGQLALVDTPERRGRTGFDAFAGALAPRFGFAYQATPQTVVRGAYGLFWLPNILTYGATTPVADPINEYTTNVTSSLDGGITPYNHLSNPLPNGLIKAPGRAADINAYFNGLGPGVQLANNPYAYVQQWNLDIQRELPGRVFLDAAYAGAKGTHLPIDYQQIDQLPPQYMSLGSALINQVPNPFYNLPTPINGNLSGPTISAGQLLLPYPQYNGLSVGNNNIGSSNYNSFQLKAQRNFSSGQTILLAYTLSKNFNNGAETQTTWLDGTAGIQNNYNLAGEYSLSTFDVSQRLIVSYVLDLPVGKGKALLSGAHGVVGGIVSGWGTDGIWTAQKGTPLAFGTASNLTGSFGGGSRPNYNFAACPNGDGTSGSKYQRVVSGWFNASCFVQPAPYTFGNVSRTTSNLRTDGTDTIDASLFKNTQFLKDGFLNVQFRAEAFNLFNTPVFGGPNTTLGSAGFGTVTSQYNNPRLIQFGLKLMY</sequence>
<keyword evidence="5" id="KW-0732">Signal</keyword>
<gene>
    <name evidence="9" type="ORF">ACPOL_7174</name>
</gene>
<dbReference type="Proteomes" id="UP000253606">
    <property type="component" value="Plasmid pACPOL3"/>
</dbReference>